<evidence type="ECO:0000256" key="7">
    <source>
        <dbReference type="ARBA" id="ARBA00022917"/>
    </source>
</evidence>
<evidence type="ECO:0000313" key="14">
    <source>
        <dbReference type="Proteomes" id="UP000188181"/>
    </source>
</evidence>
<dbReference type="GO" id="GO:0016740">
    <property type="term" value="F:transferase activity"/>
    <property type="evidence" value="ECO:0007669"/>
    <property type="project" value="UniProtKB-KW"/>
</dbReference>
<dbReference type="SMART" id="SM00845">
    <property type="entry name" value="GatB_Yqey"/>
    <property type="match status" value="1"/>
</dbReference>
<evidence type="ECO:0000256" key="5">
    <source>
        <dbReference type="ARBA" id="ARBA00022741"/>
    </source>
</evidence>
<dbReference type="EMBL" id="CP019646">
    <property type="protein sequence ID" value="AQQ71240.1"/>
    <property type="molecule type" value="Genomic_DNA"/>
</dbReference>
<keyword evidence="14" id="KW-1185">Reference proteome</keyword>
<dbReference type="EC" id="6.3.5.-" evidence="11"/>
<comment type="function">
    <text evidence="8 11">Allows the formation of correctly charged Asn-tRNA(Asn) or Gln-tRNA(Gln) through the transamidation of misacylated Asp-tRNA(Asn) or Glu-tRNA(Gln) in organisms which lack either or both of asparaginyl-tRNA or glutaminyl-tRNA synthetases. The reaction takes place in the presence of glutamine and ATP through an activated phospho-Asp-tRNA(Asn) or phospho-Glu-tRNA(Gln).</text>
</comment>
<keyword evidence="13" id="KW-0808">Transferase</keyword>
<comment type="catalytic activity">
    <reaction evidence="10 11">
        <text>L-glutamyl-tRNA(Gln) + L-glutamine + ATP + H2O = L-glutaminyl-tRNA(Gln) + L-glutamate + ADP + phosphate + H(+)</text>
        <dbReference type="Rhea" id="RHEA:17521"/>
        <dbReference type="Rhea" id="RHEA-COMP:9681"/>
        <dbReference type="Rhea" id="RHEA-COMP:9684"/>
        <dbReference type="ChEBI" id="CHEBI:15377"/>
        <dbReference type="ChEBI" id="CHEBI:15378"/>
        <dbReference type="ChEBI" id="CHEBI:29985"/>
        <dbReference type="ChEBI" id="CHEBI:30616"/>
        <dbReference type="ChEBI" id="CHEBI:43474"/>
        <dbReference type="ChEBI" id="CHEBI:58359"/>
        <dbReference type="ChEBI" id="CHEBI:78520"/>
        <dbReference type="ChEBI" id="CHEBI:78521"/>
        <dbReference type="ChEBI" id="CHEBI:456216"/>
    </reaction>
</comment>
<evidence type="ECO:0000256" key="3">
    <source>
        <dbReference type="ARBA" id="ARBA00016923"/>
    </source>
</evidence>
<comment type="subunit">
    <text evidence="2 11">Heterotrimer of A, B and C subunits.</text>
</comment>
<accession>A0A1Q2MEZ0</accession>
<evidence type="ECO:0000256" key="2">
    <source>
        <dbReference type="ARBA" id="ARBA00011123"/>
    </source>
</evidence>
<dbReference type="GO" id="GO:0050567">
    <property type="term" value="F:glutaminyl-tRNA synthase (glutamine-hydrolyzing) activity"/>
    <property type="evidence" value="ECO:0007669"/>
    <property type="project" value="UniProtKB-UniRule"/>
</dbReference>
<dbReference type="RefSeq" id="WP_146683436.1">
    <property type="nucleotide sequence ID" value="NZ_CP019646.1"/>
</dbReference>
<dbReference type="Pfam" id="PF02934">
    <property type="entry name" value="GatB_N"/>
    <property type="match status" value="1"/>
</dbReference>
<dbReference type="PANTHER" id="PTHR11659">
    <property type="entry name" value="GLUTAMYL-TRNA GLN AMIDOTRANSFERASE SUBUNIT B MITOCHONDRIAL AND PROKARYOTIC PET112-RELATED"/>
    <property type="match status" value="1"/>
</dbReference>
<dbReference type="GO" id="GO:0006412">
    <property type="term" value="P:translation"/>
    <property type="evidence" value="ECO:0007669"/>
    <property type="project" value="UniProtKB-UniRule"/>
</dbReference>
<name>A0A1Q2MEZ0_9BACT</name>
<dbReference type="GO" id="GO:0050566">
    <property type="term" value="F:asparaginyl-tRNA synthase (glutamine-hydrolyzing) activity"/>
    <property type="evidence" value="ECO:0007669"/>
    <property type="project" value="RHEA"/>
</dbReference>
<dbReference type="OrthoDB" id="9804078at2"/>
<dbReference type="Gene3D" id="1.10.150.380">
    <property type="entry name" value="GatB domain, N-terminal subdomain"/>
    <property type="match status" value="1"/>
</dbReference>
<evidence type="ECO:0000256" key="1">
    <source>
        <dbReference type="ARBA" id="ARBA00005306"/>
    </source>
</evidence>
<dbReference type="Proteomes" id="UP000188181">
    <property type="component" value="Chromosome"/>
</dbReference>
<sequence length="489" mass="54417">MSDLKYKAIIGLEIHVHLNTKTKMFCSCPLEYGGEPNTCVCPVCLGMPGVLPVMNKKAYEYAVLAGLALNCNIPRYTKWDRKSYYYPDLPKNYQISQYDLPMSEHGYIEIPTKEGDVKKIRITRAHLEEDAGKNTHSGSFSQVDLNRAGTPLLEIVTEPDLSNGFEVRELAVQLQRIIRYLGVSQADMQKGHMRFEPNVNLHISRGGEKYKTPIAEIKNLNSFKALELSVEYEIKRQLGEFVENGVTMETGQKTTRGWDADREVTLHQRSKEAANDYRYFPDPDLVPVELDDEWFEDIKSRMCELPLAREMRFVSEYGLSEYDAGVLTAERDMADYFEDAVRGGADPKRLCNILTQTGFKLAKDAGKSFVELGVSAAAMAKLCVMTDEGTVNATAASSILEKMAADGGDPEKLAEQLNLIQKSDAGELEGIVDAVLSENSKAVEDVLSGGKKSGKARGFLMGQVMQKTKGQANPKVVNQLLGEKLRIKN</sequence>
<dbReference type="GO" id="GO:0005524">
    <property type="term" value="F:ATP binding"/>
    <property type="evidence" value="ECO:0007669"/>
    <property type="project" value="UniProtKB-KW"/>
</dbReference>
<keyword evidence="7 11" id="KW-0648">Protein biosynthesis</keyword>
<evidence type="ECO:0000313" key="13">
    <source>
        <dbReference type="EMBL" id="AQQ71240.1"/>
    </source>
</evidence>
<dbReference type="KEGG" id="pbas:SMSP2_01606"/>
<dbReference type="InterPro" id="IPR014746">
    <property type="entry name" value="Gln_synth/guanido_kin_cat_dom"/>
</dbReference>
<comment type="similarity">
    <text evidence="1 11">Belongs to the GatB/GatE family. GatB subfamily.</text>
</comment>
<dbReference type="InterPro" id="IPR006075">
    <property type="entry name" value="Asn/Gln-tRNA_Trfase_suB/E_cat"/>
</dbReference>
<feature type="domain" description="Asn/Gln amidotransferase" evidence="12">
    <location>
        <begin position="335"/>
        <end position="485"/>
    </location>
</feature>
<gene>
    <name evidence="11 13" type="primary">gatB</name>
    <name evidence="13" type="ORF">SMSP2_01606</name>
</gene>
<comment type="catalytic activity">
    <reaction evidence="9 11">
        <text>L-aspartyl-tRNA(Asn) + L-glutamine + ATP + H2O = L-asparaginyl-tRNA(Asn) + L-glutamate + ADP + phosphate + 2 H(+)</text>
        <dbReference type="Rhea" id="RHEA:14513"/>
        <dbReference type="Rhea" id="RHEA-COMP:9674"/>
        <dbReference type="Rhea" id="RHEA-COMP:9677"/>
        <dbReference type="ChEBI" id="CHEBI:15377"/>
        <dbReference type="ChEBI" id="CHEBI:15378"/>
        <dbReference type="ChEBI" id="CHEBI:29985"/>
        <dbReference type="ChEBI" id="CHEBI:30616"/>
        <dbReference type="ChEBI" id="CHEBI:43474"/>
        <dbReference type="ChEBI" id="CHEBI:58359"/>
        <dbReference type="ChEBI" id="CHEBI:78515"/>
        <dbReference type="ChEBI" id="CHEBI:78516"/>
        <dbReference type="ChEBI" id="CHEBI:456216"/>
    </reaction>
</comment>
<proteinExistence type="inferred from homology"/>
<evidence type="ECO:0000256" key="6">
    <source>
        <dbReference type="ARBA" id="ARBA00022840"/>
    </source>
</evidence>
<dbReference type="SUPFAM" id="SSF55931">
    <property type="entry name" value="Glutamine synthetase/guanido kinase"/>
    <property type="match status" value="1"/>
</dbReference>
<evidence type="ECO:0000256" key="4">
    <source>
        <dbReference type="ARBA" id="ARBA00022598"/>
    </source>
</evidence>
<evidence type="ECO:0000256" key="9">
    <source>
        <dbReference type="ARBA" id="ARBA00047380"/>
    </source>
</evidence>
<dbReference type="InterPro" id="IPR023168">
    <property type="entry name" value="GatB_Yqey_C_2"/>
</dbReference>
<organism evidence="13 14">
    <name type="scientific">Limihaloglobus sulfuriphilus</name>
    <dbReference type="NCBI Taxonomy" id="1851148"/>
    <lineage>
        <taxon>Bacteria</taxon>
        <taxon>Pseudomonadati</taxon>
        <taxon>Planctomycetota</taxon>
        <taxon>Phycisphaerae</taxon>
        <taxon>Sedimentisphaerales</taxon>
        <taxon>Sedimentisphaeraceae</taxon>
        <taxon>Limihaloglobus</taxon>
    </lineage>
</organism>
<dbReference type="SUPFAM" id="SSF89095">
    <property type="entry name" value="GatB/YqeY motif"/>
    <property type="match status" value="1"/>
</dbReference>
<dbReference type="GO" id="GO:0070681">
    <property type="term" value="P:glutaminyl-tRNAGln biosynthesis via transamidation"/>
    <property type="evidence" value="ECO:0007669"/>
    <property type="project" value="TreeGrafter"/>
</dbReference>
<dbReference type="InterPro" id="IPR042114">
    <property type="entry name" value="GatB_C_1"/>
</dbReference>
<dbReference type="InterPro" id="IPR017959">
    <property type="entry name" value="Asn/Gln-tRNA_amidoTrfase_suB/E"/>
</dbReference>
<reference evidence="14" key="1">
    <citation type="submission" date="2017-02" db="EMBL/GenBank/DDBJ databases">
        <title>Comparative genomics and description of representatives of a novel lineage of planctomycetes thriving in anoxic sediments.</title>
        <authorList>
            <person name="Spring S."/>
            <person name="Bunk B."/>
            <person name="Sproer C."/>
        </authorList>
    </citation>
    <scope>NUCLEOTIDE SEQUENCE [LARGE SCALE GENOMIC DNA]</scope>
    <source>
        <strain evidence="14">SM-Chi-D1</strain>
    </source>
</reference>
<dbReference type="InterPro" id="IPR003789">
    <property type="entry name" value="Asn/Gln_tRNA_amidoTrase-B-like"/>
</dbReference>
<dbReference type="FunFam" id="1.10.10.410:FF:000001">
    <property type="entry name" value="Aspartyl/glutamyl-tRNA(Asn/Gln) amidotransferase subunit B"/>
    <property type="match status" value="1"/>
</dbReference>
<dbReference type="PROSITE" id="PS01234">
    <property type="entry name" value="GATB"/>
    <property type="match status" value="1"/>
</dbReference>
<dbReference type="InterPro" id="IPR018027">
    <property type="entry name" value="Asn/Gln_amidotransferase"/>
</dbReference>
<protein>
    <recommendedName>
        <fullName evidence="3 11">Aspartyl/glutamyl-tRNA(Asn/Gln) amidotransferase subunit B</fullName>
        <shortName evidence="11">Asp/Glu-ADT subunit B</shortName>
        <ecNumber evidence="11">6.3.5.-</ecNumber>
    </recommendedName>
</protein>
<keyword evidence="5 11" id="KW-0547">Nucleotide-binding</keyword>
<dbReference type="NCBIfam" id="NF004014">
    <property type="entry name" value="PRK05477.1-4"/>
    <property type="match status" value="1"/>
</dbReference>
<evidence type="ECO:0000259" key="12">
    <source>
        <dbReference type="SMART" id="SM00845"/>
    </source>
</evidence>
<keyword evidence="4 11" id="KW-0436">Ligase</keyword>
<dbReference type="InterPro" id="IPR017958">
    <property type="entry name" value="Gln-tRNA_amidoTrfase_suB_CS"/>
</dbReference>
<dbReference type="InterPro" id="IPR004413">
    <property type="entry name" value="GatB"/>
</dbReference>
<dbReference type="HAMAP" id="MF_00121">
    <property type="entry name" value="GatB"/>
    <property type="match status" value="1"/>
</dbReference>
<dbReference type="AlphaFoldDB" id="A0A1Q2MEZ0"/>
<evidence type="ECO:0000256" key="8">
    <source>
        <dbReference type="ARBA" id="ARBA00024799"/>
    </source>
</evidence>
<dbReference type="NCBIfam" id="NF004012">
    <property type="entry name" value="PRK05477.1-2"/>
    <property type="match status" value="1"/>
</dbReference>
<evidence type="ECO:0000256" key="10">
    <source>
        <dbReference type="ARBA" id="ARBA00047913"/>
    </source>
</evidence>
<dbReference type="PANTHER" id="PTHR11659:SF0">
    <property type="entry name" value="GLUTAMYL-TRNA(GLN) AMIDOTRANSFERASE SUBUNIT B, MITOCHONDRIAL"/>
    <property type="match status" value="1"/>
</dbReference>
<evidence type="ECO:0000256" key="11">
    <source>
        <dbReference type="HAMAP-Rule" id="MF_00121"/>
    </source>
</evidence>
<dbReference type="Gene3D" id="1.10.10.410">
    <property type="match status" value="1"/>
</dbReference>
<dbReference type="NCBIfam" id="TIGR00133">
    <property type="entry name" value="gatB"/>
    <property type="match status" value="1"/>
</dbReference>
<dbReference type="STRING" id="1851148.SMSP2_01606"/>
<dbReference type="Pfam" id="PF02637">
    <property type="entry name" value="GatB_Yqey"/>
    <property type="match status" value="1"/>
</dbReference>
<keyword evidence="6 11" id="KW-0067">ATP-binding</keyword>